<feature type="signal peptide" evidence="1">
    <location>
        <begin position="1"/>
        <end position="30"/>
    </location>
</feature>
<reference evidence="2 3" key="1">
    <citation type="submission" date="2010-08" db="EMBL/GenBank/DDBJ databases">
        <authorList>
            <person name="Harkins D.M."/>
            <person name="Madupu R."/>
            <person name="Durkin A.S."/>
            <person name="Torralba M."/>
            <person name="Methe B."/>
            <person name="Sutton G.G."/>
            <person name="Nelson K.E."/>
        </authorList>
    </citation>
    <scope>NUCLEOTIDE SEQUENCE [LARGE SCALE GENOMIC DNA]</scope>
    <source>
        <strain evidence="2 3">DSM 17678</strain>
    </source>
</reference>
<feature type="chain" id="PRO_5039205850" description="Gram-positive signal peptide protein, YSIRK family" evidence="1">
    <location>
        <begin position="31"/>
        <end position="352"/>
    </location>
</feature>
<dbReference type="EMBL" id="ADGQ01000004">
    <property type="protein sequence ID" value="EFM65378.1"/>
    <property type="molecule type" value="Genomic_DNA"/>
</dbReference>
<dbReference type="Pfam" id="PF06207">
    <property type="entry name" value="DUF1002"/>
    <property type="match status" value="1"/>
</dbReference>
<dbReference type="STRING" id="596315.HMPREF0634_0443"/>
<dbReference type="eggNOG" id="COG4086">
    <property type="taxonomic scope" value="Bacteria"/>
</dbReference>
<dbReference type="InterPro" id="IPR009343">
    <property type="entry name" value="DUF1002"/>
</dbReference>
<organism evidence="2 3">
    <name type="scientific">Peptostreptococcus stomatis DSM 17678</name>
    <dbReference type="NCBI Taxonomy" id="596315"/>
    <lineage>
        <taxon>Bacteria</taxon>
        <taxon>Bacillati</taxon>
        <taxon>Bacillota</taxon>
        <taxon>Clostridia</taxon>
        <taxon>Peptostreptococcales</taxon>
        <taxon>Peptostreptococcaceae</taxon>
        <taxon>Peptostreptococcus</taxon>
    </lineage>
</organism>
<gene>
    <name evidence="2" type="ORF">HMPREF0634_0443</name>
</gene>
<dbReference type="RefSeq" id="WP_007788131.1">
    <property type="nucleotide sequence ID" value="NZ_ADGQ01000004.1"/>
</dbReference>
<sequence length="352" mass="37707">MNIFKNKSKKNIKSKILSLVAMLAMTTAFAGHALADSGEVVTLGANLNASQKQAILNYFGVDEANSNIIYVNNQQERKYLGGIAPEAQIGRVTMSSSYVVPTTSGGINVKTSNITWVTSSMIASTLATAGVENANVVAAAPFPVSGTGALTGITMAFEKSSGEKLTEEKKKLANKELITTGNLAESVGKDKAAGIINDTKKEVIKKDMDSEKEIKDTVKKVADNYNVTLNTGDINIITNLMKDVGNQNYNYNDMKDTLNNVSANVKNNLSKAGEKIESSGIIDKASSWLKNNKDASNFFNKFDDSKLSKNAVVSTTSTGLEEAKKAAGDLADKAQKSGLLDRIIEFINSFFN</sequence>
<evidence type="ECO:0000313" key="2">
    <source>
        <dbReference type="EMBL" id="EFM65378.1"/>
    </source>
</evidence>
<accession>E0E191</accession>
<name>E0E191_9FIRM</name>
<evidence type="ECO:0000313" key="3">
    <source>
        <dbReference type="Proteomes" id="UP000003244"/>
    </source>
</evidence>
<keyword evidence="1" id="KW-0732">Signal</keyword>
<dbReference type="Proteomes" id="UP000003244">
    <property type="component" value="Unassembled WGS sequence"/>
</dbReference>
<dbReference type="GeneID" id="84799936"/>
<dbReference type="AlphaFoldDB" id="E0E191"/>
<evidence type="ECO:0008006" key="4">
    <source>
        <dbReference type="Google" id="ProtNLM"/>
    </source>
</evidence>
<comment type="caution">
    <text evidence="2">The sequence shown here is derived from an EMBL/GenBank/DDBJ whole genome shotgun (WGS) entry which is preliminary data.</text>
</comment>
<protein>
    <recommendedName>
        <fullName evidence="4">Gram-positive signal peptide protein, YSIRK family</fullName>
    </recommendedName>
</protein>
<keyword evidence="3" id="KW-1185">Reference proteome</keyword>
<evidence type="ECO:0000256" key="1">
    <source>
        <dbReference type="SAM" id="SignalP"/>
    </source>
</evidence>
<proteinExistence type="predicted"/>